<dbReference type="PANTHER" id="PTHR31393">
    <property type="entry name" value="C5ORF31"/>
    <property type="match status" value="1"/>
</dbReference>
<dbReference type="WBParaSite" id="snap_masked-unitig_28450-processed-gene-0.0-mRNA-1">
    <property type="protein sequence ID" value="snap_masked-unitig_28450-processed-gene-0.0-mRNA-1"/>
    <property type="gene ID" value="snap_masked-unitig_28450-processed-gene-0.0"/>
</dbReference>
<evidence type="ECO:0000313" key="3">
    <source>
        <dbReference type="WBParaSite" id="snap_masked-unitig_28450-processed-gene-0.0-mRNA-1"/>
    </source>
</evidence>
<evidence type="ECO:0000256" key="1">
    <source>
        <dbReference type="SAM" id="MobiDB-lite"/>
    </source>
</evidence>
<protein>
    <submittedName>
        <fullName evidence="3">DUF2263 domain-containing protein</fullName>
    </submittedName>
</protein>
<proteinExistence type="predicted"/>
<name>A0A1I8JPJ9_9PLAT</name>
<feature type="region of interest" description="Disordered" evidence="1">
    <location>
        <begin position="184"/>
        <end position="212"/>
    </location>
</feature>
<reference evidence="3" key="1">
    <citation type="submission" date="2016-11" db="UniProtKB">
        <authorList>
            <consortium name="WormBaseParasite"/>
        </authorList>
    </citation>
    <scope>IDENTIFICATION</scope>
</reference>
<sequence>CQSCPAGICSRCTIRCRPQLLGANASDATGPAADPAAVDTCATLSGTSGAASTRASFTGRGQEFPVALTDWQEKQTEALMRGASGGGSAMMEMFPPPAPLQQQRGHHSFEPPRPQEGRIAAVLLATAQPRCQAVLQGDSRAAAERVRPETDRRDRSAGCWRAGSTATCRQLGCPVQQQQWRAASQASSSRWASGLPERDRADAKDGGYGGGQAWGSELESRYRDYSRAPGDSRVLFPNAALWSLTVGAALSQAPSPTRTPGRTSRGCAEVRARRLRVLELQRRRRPDEHPRPARAAVGYLPGRPRLYELHDASSSAAPAAQKQQPLQQANVNFDTDVMVAYGYGSEPVYLDQEQLLRDSKQQQASTELHDLQRGYDRTQLRRQFHSEFPGRPDDLRDAVHEGRRHVIYGINSQVLHGLCC</sequence>
<dbReference type="PANTHER" id="PTHR31393:SF2">
    <property type="entry name" value="CHROMOSOME 7 OPEN READING FRAME 31"/>
    <property type="match status" value="1"/>
</dbReference>
<organism evidence="2 3">
    <name type="scientific">Macrostomum lignano</name>
    <dbReference type="NCBI Taxonomy" id="282301"/>
    <lineage>
        <taxon>Eukaryota</taxon>
        <taxon>Metazoa</taxon>
        <taxon>Spiralia</taxon>
        <taxon>Lophotrochozoa</taxon>
        <taxon>Platyhelminthes</taxon>
        <taxon>Rhabditophora</taxon>
        <taxon>Macrostomorpha</taxon>
        <taxon>Macrostomida</taxon>
        <taxon>Macrostomidae</taxon>
        <taxon>Macrostomum</taxon>
    </lineage>
</organism>
<dbReference type="AlphaFoldDB" id="A0A1I8JPJ9"/>
<evidence type="ECO:0000313" key="2">
    <source>
        <dbReference type="Proteomes" id="UP000095280"/>
    </source>
</evidence>
<keyword evidence="2" id="KW-1185">Reference proteome</keyword>
<dbReference type="Proteomes" id="UP000095280">
    <property type="component" value="Unplaced"/>
</dbReference>
<dbReference type="InterPro" id="IPR027886">
    <property type="entry name" value="SPMIP4"/>
</dbReference>
<feature type="compositionally biased region" description="Low complexity" evidence="1">
    <location>
        <begin position="184"/>
        <end position="193"/>
    </location>
</feature>
<feature type="compositionally biased region" description="Basic and acidic residues" evidence="1">
    <location>
        <begin position="196"/>
        <end position="205"/>
    </location>
</feature>
<dbReference type="GO" id="GO:0005813">
    <property type="term" value="C:centrosome"/>
    <property type="evidence" value="ECO:0007669"/>
    <property type="project" value="TreeGrafter"/>
</dbReference>
<accession>A0A1I8JPJ9</accession>